<dbReference type="PANTHER" id="PTHR24346">
    <property type="entry name" value="MAP/MICROTUBULE AFFINITY-REGULATING KINASE"/>
    <property type="match status" value="1"/>
</dbReference>
<dbReference type="AlphaFoldDB" id="A0A8C5EDY5"/>
<evidence type="ECO:0000256" key="12">
    <source>
        <dbReference type="ARBA" id="ARBA00048291"/>
    </source>
</evidence>
<comment type="similarity">
    <text evidence="2">Belongs to the protein kinase superfamily. CAMK Ser/Thr protein kinase family. SNF1 subfamily.</text>
</comment>
<feature type="compositionally biased region" description="Basic and acidic residues" evidence="16">
    <location>
        <begin position="358"/>
        <end position="368"/>
    </location>
</feature>
<evidence type="ECO:0000256" key="4">
    <source>
        <dbReference type="ARBA" id="ARBA00022679"/>
    </source>
</evidence>
<dbReference type="GO" id="GO:0007399">
    <property type="term" value="P:nervous system development"/>
    <property type="evidence" value="ECO:0007669"/>
    <property type="project" value="UniProtKB-KW"/>
</dbReference>
<reference evidence="18" key="2">
    <citation type="submission" date="2025-08" db="UniProtKB">
        <authorList>
            <consortium name="Ensembl"/>
        </authorList>
    </citation>
    <scope>IDENTIFICATION</scope>
</reference>
<reference evidence="18" key="1">
    <citation type="submission" date="2020-06" db="EMBL/GenBank/DDBJ databases">
        <authorList>
            <consortium name="Wellcome Sanger Institute Data Sharing"/>
        </authorList>
    </citation>
    <scope>NUCLEOTIDE SEQUENCE [LARGE SCALE GENOMIC DNA]</scope>
</reference>
<name>A0A8C5EDY5_GOUWI</name>
<evidence type="ECO:0000256" key="2">
    <source>
        <dbReference type="ARBA" id="ARBA00006234"/>
    </source>
</evidence>
<keyword evidence="4" id="KW-0808">Transferase</keyword>
<dbReference type="PROSITE" id="PS00108">
    <property type="entry name" value="PROTEIN_KINASE_ST"/>
    <property type="match status" value="1"/>
</dbReference>
<dbReference type="Pfam" id="PF00069">
    <property type="entry name" value="Pkinase"/>
    <property type="match status" value="1"/>
</dbReference>
<gene>
    <name evidence="18" type="primary">brsk2a</name>
</gene>
<reference evidence="18" key="3">
    <citation type="submission" date="2025-09" db="UniProtKB">
        <authorList>
            <consortium name="Ensembl"/>
        </authorList>
    </citation>
    <scope>IDENTIFICATION</scope>
</reference>
<keyword evidence="6 15" id="KW-0547">Nucleotide-binding</keyword>
<dbReference type="SUPFAM" id="SSF56112">
    <property type="entry name" value="Protein kinase-like (PK-like)"/>
    <property type="match status" value="1"/>
</dbReference>
<keyword evidence="8 15" id="KW-0067">ATP-binding</keyword>
<dbReference type="CDD" id="cd14081">
    <property type="entry name" value="STKc_BRSK1_2"/>
    <property type="match status" value="1"/>
</dbReference>
<dbReference type="PROSITE" id="PS00107">
    <property type="entry name" value="PROTEIN_KINASE_ATP"/>
    <property type="match status" value="1"/>
</dbReference>
<evidence type="ECO:0000256" key="1">
    <source>
        <dbReference type="ARBA" id="ARBA00001946"/>
    </source>
</evidence>
<dbReference type="CDD" id="cd14340">
    <property type="entry name" value="UBA_BRSK"/>
    <property type="match status" value="1"/>
</dbReference>
<feature type="compositionally biased region" description="Low complexity" evidence="16">
    <location>
        <begin position="412"/>
        <end position="430"/>
    </location>
</feature>
<evidence type="ECO:0000256" key="10">
    <source>
        <dbReference type="ARBA" id="ARBA00022902"/>
    </source>
</evidence>
<keyword evidence="10" id="KW-0524">Neurogenesis</keyword>
<feature type="domain" description="Protein kinase" evidence="17">
    <location>
        <begin position="20"/>
        <end position="270"/>
    </location>
</feature>
<evidence type="ECO:0000256" key="13">
    <source>
        <dbReference type="ARBA" id="ARBA00048679"/>
    </source>
</evidence>
<evidence type="ECO:0000256" key="16">
    <source>
        <dbReference type="SAM" id="MobiDB-lite"/>
    </source>
</evidence>
<evidence type="ECO:0000256" key="9">
    <source>
        <dbReference type="ARBA" id="ARBA00022842"/>
    </source>
</evidence>
<keyword evidence="5" id="KW-0479">Metal-binding</keyword>
<dbReference type="Pfam" id="PF21122">
    <property type="entry name" value="KA1_BRSK"/>
    <property type="match status" value="1"/>
</dbReference>
<dbReference type="GO" id="GO:0050321">
    <property type="term" value="F:tau-protein kinase activity"/>
    <property type="evidence" value="ECO:0007669"/>
    <property type="project" value="UniProtKB-EC"/>
</dbReference>
<dbReference type="GO" id="GO:0046872">
    <property type="term" value="F:metal ion binding"/>
    <property type="evidence" value="ECO:0007669"/>
    <property type="project" value="UniProtKB-KW"/>
</dbReference>
<proteinExistence type="inferred from homology"/>
<comment type="cofactor">
    <cofactor evidence="1">
        <name>Mg(2+)</name>
        <dbReference type="ChEBI" id="CHEBI:18420"/>
    </cofactor>
</comment>
<dbReference type="InterPro" id="IPR008271">
    <property type="entry name" value="Ser/Thr_kinase_AS"/>
</dbReference>
<keyword evidence="19" id="KW-1185">Reference proteome</keyword>
<dbReference type="FunFam" id="3.30.200.20:FF:000003">
    <property type="entry name" value="Non-specific serine/threonine protein kinase"/>
    <property type="match status" value="1"/>
</dbReference>
<evidence type="ECO:0000256" key="6">
    <source>
        <dbReference type="ARBA" id="ARBA00022741"/>
    </source>
</evidence>
<evidence type="ECO:0000256" key="8">
    <source>
        <dbReference type="ARBA" id="ARBA00022840"/>
    </source>
</evidence>
<evidence type="ECO:0000256" key="5">
    <source>
        <dbReference type="ARBA" id="ARBA00022723"/>
    </source>
</evidence>
<feature type="binding site" evidence="15">
    <location>
        <position position="49"/>
    </location>
    <ligand>
        <name>ATP</name>
        <dbReference type="ChEBI" id="CHEBI:30616"/>
    </ligand>
</feature>
<sequence length="704" mass="78705">MSSSGKDNSGAPHANYVGPYRLEKTLGKGQTGLVKLGVHCVTCQKVAIKIVNREKLSESVLMKVEREIAILKLIEHPHVLKLHDVYENKKYLYLVLEHVSGGELFDYLVKKGRLTPKEARKFFRQIMSALDFCHSHSICHRDLKPENLLLDEKNNIRIADFGMASLQVGDSLLETSCGSPHYACPEVIRGEKYDGRKADVWSCGVILFALLVGALPFDDDNLRNLLEKVKLGVFHMPHFIPPDCQNLLRGMIEVDASKRLTVRLTQYIIVYNLGGKNEPEPEQPVRRKVTIRSLPSADDIDPDVLDSMHSLGCFRDKNKLLKDLLSDDDNQEKMIYFLLLDRKERYPSQEDQNLPPRNDVDPPKKRVDSPMLNRHAKRRPERKSMEVLSVTEGGSPVPARRAFDMTQHGQRSRSISGASSGLSTSPLSSPRVTPHHSPRGSPLPTPKGTPVHTPKDSPCGTPTPTPPPSPSIGGMPWRTRLNSIKNSFLGSPRFHRRKLQVPTQEEMSSLTPESSPELAKKSWFGNFINLEKEEQIFIVIKDKPLSSIKADIVQAFLSIPSLSHSVISQTSFRAEYKSTAGPTVFQKPVKFQVDITYTESTAATKENGIYSVTFTLLSGPSRRFKRVVETIQSQLLSTHDQPGVQQLTVKISVEVHGAYSHSATTLWHPRLIVGARYHGNTSTATQHTTHNAVRYAVKTAPDKS</sequence>
<dbReference type="PANTHER" id="PTHR24346:SF108">
    <property type="entry name" value="BR SERINE_THREONINE KINASE 1"/>
    <property type="match status" value="1"/>
</dbReference>
<dbReference type="GO" id="GO:0035556">
    <property type="term" value="P:intracellular signal transduction"/>
    <property type="evidence" value="ECO:0007669"/>
    <property type="project" value="TreeGrafter"/>
</dbReference>
<dbReference type="Gene3D" id="1.10.510.10">
    <property type="entry name" value="Transferase(Phosphotransferase) domain 1"/>
    <property type="match status" value="1"/>
</dbReference>
<evidence type="ECO:0000313" key="18">
    <source>
        <dbReference type="Ensembl" id="ENSGWIP00000020407.1"/>
    </source>
</evidence>
<dbReference type="PROSITE" id="PS50011">
    <property type="entry name" value="PROTEIN_KINASE_DOM"/>
    <property type="match status" value="1"/>
</dbReference>
<keyword evidence="7" id="KW-0418">Kinase</keyword>
<dbReference type="InterPro" id="IPR017441">
    <property type="entry name" value="Protein_kinase_ATP_BS"/>
</dbReference>
<evidence type="ECO:0000256" key="7">
    <source>
        <dbReference type="ARBA" id="ARBA00022777"/>
    </source>
</evidence>
<evidence type="ECO:0000256" key="3">
    <source>
        <dbReference type="ARBA" id="ARBA00022527"/>
    </source>
</evidence>
<dbReference type="Pfam" id="PF21115">
    <property type="entry name" value="UBA_BRSK"/>
    <property type="match status" value="1"/>
</dbReference>
<dbReference type="InterPro" id="IPR048622">
    <property type="entry name" value="BRSK1_2-like_UBA"/>
</dbReference>
<dbReference type="InterPro" id="IPR011009">
    <property type="entry name" value="Kinase-like_dom_sf"/>
</dbReference>
<dbReference type="InterPro" id="IPR000719">
    <property type="entry name" value="Prot_kinase_dom"/>
</dbReference>
<protein>
    <submittedName>
        <fullName evidence="18">Serine/threonine-protein kinase BRSK2</fullName>
    </submittedName>
</protein>
<dbReference type="SMART" id="SM00220">
    <property type="entry name" value="S_TKc"/>
    <property type="match status" value="1"/>
</dbReference>
<evidence type="ECO:0000256" key="15">
    <source>
        <dbReference type="PROSITE-ProRule" id="PRU10141"/>
    </source>
</evidence>
<accession>A0A8C5EDY5</accession>
<feature type="compositionally biased region" description="Pro residues" evidence="16">
    <location>
        <begin position="461"/>
        <end position="470"/>
    </location>
</feature>
<comment type="catalytic activity">
    <reaction evidence="14">
        <text>L-threonyl-[tau protein] + ATP = O-phospho-L-threonyl-[tau protein] + ADP + H(+)</text>
        <dbReference type="Rhea" id="RHEA:53904"/>
        <dbReference type="Rhea" id="RHEA-COMP:13703"/>
        <dbReference type="Rhea" id="RHEA-COMP:13704"/>
        <dbReference type="ChEBI" id="CHEBI:15378"/>
        <dbReference type="ChEBI" id="CHEBI:30013"/>
        <dbReference type="ChEBI" id="CHEBI:30616"/>
        <dbReference type="ChEBI" id="CHEBI:61977"/>
        <dbReference type="ChEBI" id="CHEBI:456216"/>
        <dbReference type="EC" id="2.7.11.26"/>
    </reaction>
</comment>
<feature type="region of interest" description="Disordered" evidence="16">
    <location>
        <begin position="347"/>
        <end position="474"/>
    </location>
</feature>
<dbReference type="GO" id="GO:0005737">
    <property type="term" value="C:cytoplasm"/>
    <property type="evidence" value="ECO:0007669"/>
    <property type="project" value="TreeGrafter"/>
</dbReference>
<keyword evidence="3" id="KW-0723">Serine/threonine-protein kinase</keyword>
<organism evidence="18 19">
    <name type="scientific">Gouania willdenowi</name>
    <name type="common">Blunt-snouted clingfish</name>
    <name type="synonym">Lepadogaster willdenowi</name>
    <dbReference type="NCBI Taxonomy" id="441366"/>
    <lineage>
        <taxon>Eukaryota</taxon>
        <taxon>Metazoa</taxon>
        <taxon>Chordata</taxon>
        <taxon>Craniata</taxon>
        <taxon>Vertebrata</taxon>
        <taxon>Euteleostomi</taxon>
        <taxon>Actinopterygii</taxon>
        <taxon>Neopterygii</taxon>
        <taxon>Teleostei</taxon>
        <taxon>Neoteleostei</taxon>
        <taxon>Acanthomorphata</taxon>
        <taxon>Ovalentaria</taxon>
        <taxon>Blenniimorphae</taxon>
        <taxon>Blenniiformes</taxon>
        <taxon>Gobiesocoidei</taxon>
        <taxon>Gobiesocidae</taxon>
        <taxon>Gobiesocinae</taxon>
        <taxon>Gouania</taxon>
    </lineage>
</organism>
<comment type="catalytic activity">
    <reaction evidence="12">
        <text>L-seryl-[tau protein] + ATP = O-phospho-L-seryl-[tau protein] + ADP + H(+)</text>
        <dbReference type="Rhea" id="RHEA:12801"/>
        <dbReference type="Rhea" id="RHEA-COMP:13701"/>
        <dbReference type="Rhea" id="RHEA-COMP:13702"/>
        <dbReference type="ChEBI" id="CHEBI:15378"/>
        <dbReference type="ChEBI" id="CHEBI:29999"/>
        <dbReference type="ChEBI" id="CHEBI:30616"/>
        <dbReference type="ChEBI" id="CHEBI:83421"/>
        <dbReference type="ChEBI" id="CHEBI:456216"/>
        <dbReference type="EC" id="2.7.11.26"/>
    </reaction>
</comment>
<comment type="catalytic activity">
    <reaction evidence="11">
        <text>L-threonyl-[protein] + ATP = O-phospho-L-threonyl-[protein] + ADP + H(+)</text>
        <dbReference type="Rhea" id="RHEA:46608"/>
        <dbReference type="Rhea" id="RHEA-COMP:11060"/>
        <dbReference type="Rhea" id="RHEA-COMP:11605"/>
        <dbReference type="ChEBI" id="CHEBI:15378"/>
        <dbReference type="ChEBI" id="CHEBI:30013"/>
        <dbReference type="ChEBI" id="CHEBI:30616"/>
        <dbReference type="ChEBI" id="CHEBI:61977"/>
        <dbReference type="ChEBI" id="CHEBI:456216"/>
        <dbReference type="EC" id="2.7.11.1"/>
    </reaction>
</comment>
<dbReference type="Proteomes" id="UP000694680">
    <property type="component" value="Chromosome 6"/>
</dbReference>
<dbReference type="FunFam" id="1.10.510.10:FF:000064">
    <property type="entry name" value="BR serine/threonine-protein kinase 2"/>
    <property type="match status" value="1"/>
</dbReference>
<evidence type="ECO:0000256" key="14">
    <source>
        <dbReference type="ARBA" id="ARBA00048878"/>
    </source>
</evidence>
<evidence type="ECO:0000313" key="19">
    <source>
        <dbReference type="Proteomes" id="UP000694680"/>
    </source>
</evidence>
<dbReference type="Ensembl" id="ENSGWIT00000022420.1">
    <property type="protein sequence ID" value="ENSGWIP00000020407.1"/>
    <property type="gene ID" value="ENSGWIG00000011006.1"/>
</dbReference>
<comment type="catalytic activity">
    <reaction evidence="13">
        <text>L-seryl-[protein] + ATP = O-phospho-L-seryl-[protein] + ADP + H(+)</text>
        <dbReference type="Rhea" id="RHEA:17989"/>
        <dbReference type="Rhea" id="RHEA-COMP:9863"/>
        <dbReference type="Rhea" id="RHEA-COMP:11604"/>
        <dbReference type="ChEBI" id="CHEBI:15378"/>
        <dbReference type="ChEBI" id="CHEBI:29999"/>
        <dbReference type="ChEBI" id="CHEBI:30616"/>
        <dbReference type="ChEBI" id="CHEBI:83421"/>
        <dbReference type="ChEBI" id="CHEBI:456216"/>
        <dbReference type="EC" id="2.7.11.1"/>
    </reaction>
</comment>
<evidence type="ECO:0000256" key="11">
    <source>
        <dbReference type="ARBA" id="ARBA00047899"/>
    </source>
</evidence>
<keyword evidence="9" id="KW-0460">Magnesium</keyword>
<dbReference type="GO" id="GO:0005524">
    <property type="term" value="F:ATP binding"/>
    <property type="evidence" value="ECO:0007669"/>
    <property type="project" value="UniProtKB-UniRule"/>
</dbReference>
<evidence type="ECO:0000259" key="17">
    <source>
        <dbReference type="PROSITE" id="PS50011"/>
    </source>
</evidence>